<dbReference type="VEuPathDB" id="VectorBase:RSAN_035787"/>
<evidence type="ECO:0000313" key="2">
    <source>
        <dbReference type="EMBL" id="KAH7963754.1"/>
    </source>
</evidence>
<protein>
    <submittedName>
        <fullName evidence="2">Uncharacterized protein</fullName>
    </submittedName>
</protein>
<reference evidence="2" key="2">
    <citation type="submission" date="2021-09" db="EMBL/GenBank/DDBJ databases">
        <authorList>
            <person name="Jia N."/>
            <person name="Wang J."/>
            <person name="Shi W."/>
            <person name="Du L."/>
            <person name="Sun Y."/>
            <person name="Zhan W."/>
            <person name="Jiang J."/>
            <person name="Wang Q."/>
            <person name="Zhang B."/>
            <person name="Ji P."/>
            <person name="Sakyi L.B."/>
            <person name="Cui X."/>
            <person name="Yuan T."/>
            <person name="Jiang B."/>
            <person name="Yang W."/>
            <person name="Lam T.T.-Y."/>
            <person name="Chang Q."/>
            <person name="Ding S."/>
            <person name="Wang X."/>
            <person name="Zhu J."/>
            <person name="Ruan X."/>
            <person name="Zhao L."/>
            <person name="Wei J."/>
            <person name="Que T."/>
            <person name="Du C."/>
            <person name="Cheng J."/>
            <person name="Dai P."/>
            <person name="Han X."/>
            <person name="Huang E."/>
            <person name="Gao Y."/>
            <person name="Liu J."/>
            <person name="Shao H."/>
            <person name="Ye R."/>
            <person name="Li L."/>
            <person name="Wei W."/>
            <person name="Wang X."/>
            <person name="Wang C."/>
            <person name="Huo Q."/>
            <person name="Li W."/>
            <person name="Guo W."/>
            <person name="Chen H."/>
            <person name="Chen S."/>
            <person name="Zhou L."/>
            <person name="Zhou L."/>
            <person name="Ni X."/>
            <person name="Tian J."/>
            <person name="Zhou Y."/>
            <person name="Sheng Y."/>
            <person name="Liu T."/>
            <person name="Pan Y."/>
            <person name="Xia L."/>
            <person name="Li J."/>
            <person name="Zhao F."/>
            <person name="Cao W."/>
        </authorList>
    </citation>
    <scope>NUCLEOTIDE SEQUENCE</scope>
    <source>
        <strain evidence="2">Rsan-2018</strain>
        <tissue evidence="2">Larvae</tissue>
    </source>
</reference>
<keyword evidence="3" id="KW-1185">Reference proteome</keyword>
<dbReference type="EMBL" id="JABSTV010001249">
    <property type="protein sequence ID" value="KAH7963754.1"/>
    <property type="molecule type" value="Genomic_DNA"/>
</dbReference>
<name>A0A9D4Q3N5_RHISA</name>
<feature type="compositionally biased region" description="Basic and acidic residues" evidence="1">
    <location>
        <begin position="37"/>
        <end position="52"/>
    </location>
</feature>
<dbReference type="Proteomes" id="UP000821837">
    <property type="component" value="Chromosome 3"/>
</dbReference>
<feature type="region of interest" description="Disordered" evidence="1">
    <location>
        <begin position="1"/>
        <end position="137"/>
    </location>
</feature>
<comment type="caution">
    <text evidence="2">The sequence shown here is derived from an EMBL/GenBank/DDBJ whole genome shotgun (WGS) entry which is preliminary data.</text>
</comment>
<organism evidence="2 3">
    <name type="scientific">Rhipicephalus sanguineus</name>
    <name type="common">Brown dog tick</name>
    <name type="synonym">Ixodes sanguineus</name>
    <dbReference type="NCBI Taxonomy" id="34632"/>
    <lineage>
        <taxon>Eukaryota</taxon>
        <taxon>Metazoa</taxon>
        <taxon>Ecdysozoa</taxon>
        <taxon>Arthropoda</taxon>
        <taxon>Chelicerata</taxon>
        <taxon>Arachnida</taxon>
        <taxon>Acari</taxon>
        <taxon>Parasitiformes</taxon>
        <taxon>Ixodida</taxon>
        <taxon>Ixodoidea</taxon>
        <taxon>Ixodidae</taxon>
        <taxon>Rhipicephalinae</taxon>
        <taxon>Rhipicephalus</taxon>
        <taxon>Rhipicephalus</taxon>
    </lineage>
</organism>
<dbReference type="AlphaFoldDB" id="A0A9D4Q3N5"/>
<reference evidence="2" key="1">
    <citation type="journal article" date="2020" name="Cell">
        <title>Large-Scale Comparative Analyses of Tick Genomes Elucidate Their Genetic Diversity and Vector Capacities.</title>
        <authorList>
            <consortium name="Tick Genome and Microbiome Consortium (TIGMIC)"/>
            <person name="Jia N."/>
            <person name="Wang J."/>
            <person name="Shi W."/>
            <person name="Du L."/>
            <person name="Sun Y."/>
            <person name="Zhan W."/>
            <person name="Jiang J.F."/>
            <person name="Wang Q."/>
            <person name="Zhang B."/>
            <person name="Ji P."/>
            <person name="Bell-Sakyi L."/>
            <person name="Cui X.M."/>
            <person name="Yuan T.T."/>
            <person name="Jiang B.G."/>
            <person name="Yang W.F."/>
            <person name="Lam T.T."/>
            <person name="Chang Q.C."/>
            <person name="Ding S.J."/>
            <person name="Wang X.J."/>
            <person name="Zhu J.G."/>
            <person name="Ruan X.D."/>
            <person name="Zhao L."/>
            <person name="Wei J.T."/>
            <person name="Ye R.Z."/>
            <person name="Que T.C."/>
            <person name="Du C.H."/>
            <person name="Zhou Y.H."/>
            <person name="Cheng J.X."/>
            <person name="Dai P.F."/>
            <person name="Guo W.B."/>
            <person name="Han X.H."/>
            <person name="Huang E.J."/>
            <person name="Li L.F."/>
            <person name="Wei W."/>
            <person name="Gao Y.C."/>
            <person name="Liu J.Z."/>
            <person name="Shao H.Z."/>
            <person name="Wang X."/>
            <person name="Wang C.C."/>
            <person name="Yang T.C."/>
            <person name="Huo Q.B."/>
            <person name="Li W."/>
            <person name="Chen H.Y."/>
            <person name="Chen S.E."/>
            <person name="Zhou L.G."/>
            <person name="Ni X.B."/>
            <person name="Tian J.H."/>
            <person name="Sheng Y."/>
            <person name="Liu T."/>
            <person name="Pan Y.S."/>
            <person name="Xia L.Y."/>
            <person name="Li J."/>
            <person name="Zhao F."/>
            <person name="Cao W.C."/>
        </authorList>
    </citation>
    <scope>NUCLEOTIDE SEQUENCE</scope>
    <source>
        <strain evidence="2">Rsan-2018</strain>
    </source>
</reference>
<evidence type="ECO:0000256" key="1">
    <source>
        <dbReference type="SAM" id="MobiDB-lite"/>
    </source>
</evidence>
<feature type="compositionally biased region" description="Basic and acidic residues" evidence="1">
    <location>
        <begin position="1"/>
        <end position="14"/>
    </location>
</feature>
<evidence type="ECO:0000313" key="3">
    <source>
        <dbReference type="Proteomes" id="UP000821837"/>
    </source>
</evidence>
<gene>
    <name evidence="2" type="ORF">HPB52_022718</name>
</gene>
<proteinExistence type="predicted"/>
<accession>A0A9D4Q3N5</accession>
<sequence>MDLNDAKEAARDPVPEDGVNTKPPETQKKSKAIVNNKEPDPMELKTDKKADSVSDLNVAPPSTTTCDAKEAVDVEMATAASTSAKRSRDTGQDDVGNTKEMGIDEPPAKTFPLRRGSIKFKPTIPPDRKPPPANPLP</sequence>